<keyword evidence="1" id="KW-0808">Transferase</keyword>
<dbReference type="Gene3D" id="1.10.510.10">
    <property type="entry name" value="Transferase(Phosphotransferase) domain 1"/>
    <property type="match status" value="1"/>
</dbReference>
<dbReference type="Gene3D" id="3.30.200.20">
    <property type="entry name" value="Phosphorylase Kinase, domain 1"/>
    <property type="match status" value="1"/>
</dbReference>
<accession>A0A1R4JDX5</accession>
<keyword evidence="1 2" id="KW-0418">Kinase</keyword>
<gene>
    <name evidence="2" type="ORF">FM125_08060</name>
</gene>
<dbReference type="PANTHER" id="PTHR12149">
    <property type="entry name" value="FRUCTOSAMINE 3 KINASE-RELATED PROTEIN"/>
    <property type="match status" value="1"/>
</dbReference>
<protein>
    <submittedName>
        <fullName evidence="2">Ribulosamine/erythrulosamine 3-kinase potentially involved in protein deglycation</fullName>
    </submittedName>
</protein>
<organism evidence="2 3">
    <name type="scientific">Micrococcus lylae</name>
    <dbReference type="NCBI Taxonomy" id="1273"/>
    <lineage>
        <taxon>Bacteria</taxon>
        <taxon>Bacillati</taxon>
        <taxon>Actinomycetota</taxon>
        <taxon>Actinomycetes</taxon>
        <taxon>Micrococcales</taxon>
        <taxon>Micrococcaceae</taxon>
        <taxon>Micrococcus</taxon>
    </lineage>
</organism>
<dbReference type="EMBL" id="FUKP01000056">
    <property type="protein sequence ID" value="SJN30381.1"/>
    <property type="molecule type" value="Genomic_DNA"/>
</dbReference>
<comment type="similarity">
    <text evidence="1">Belongs to the fructosamine kinase family.</text>
</comment>
<dbReference type="Gene3D" id="1.20.1270.240">
    <property type="match status" value="1"/>
</dbReference>
<dbReference type="InterPro" id="IPR016477">
    <property type="entry name" value="Fructo-/Ketosamine-3-kinase"/>
</dbReference>
<dbReference type="AlphaFoldDB" id="A0A1R4JDX5"/>
<dbReference type="GO" id="GO:0016301">
    <property type="term" value="F:kinase activity"/>
    <property type="evidence" value="ECO:0007669"/>
    <property type="project" value="UniProtKB-UniRule"/>
</dbReference>
<reference evidence="2 3" key="1">
    <citation type="submission" date="2017-02" db="EMBL/GenBank/DDBJ databases">
        <authorList>
            <person name="Peterson S.W."/>
        </authorList>
    </citation>
    <scope>NUCLEOTIDE SEQUENCE [LARGE SCALE GENOMIC DNA]</scope>
    <source>
        <strain evidence="2 3">2B3F</strain>
    </source>
</reference>
<dbReference type="Proteomes" id="UP000196230">
    <property type="component" value="Unassembled WGS sequence"/>
</dbReference>
<evidence type="ECO:0000313" key="3">
    <source>
        <dbReference type="Proteomes" id="UP000196230"/>
    </source>
</evidence>
<evidence type="ECO:0000313" key="2">
    <source>
        <dbReference type="EMBL" id="SJN30381.1"/>
    </source>
</evidence>
<dbReference type="Pfam" id="PF03881">
    <property type="entry name" value="Fructosamin_kin"/>
    <property type="match status" value="1"/>
</dbReference>
<evidence type="ECO:0000256" key="1">
    <source>
        <dbReference type="PIRNR" id="PIRNR006221"/>
    </source>
</evidence>
<name>A0A1R4JDX5_9MICC</name>
<dbReference type="PIRSF" id="PIRSF006221">
    <property type="entry name" value="Ketosamine-3-kinase"/>
    <property type="match status" value="1"/>
</dbReference>
<dbReference type="PANTHER" id="PTHR12149:SF8">
    <property type="entry name" value="PROTEIN-RIBULOSAMINE 3-KINASE"/>
    <property type="match status" value="1"/>
</dbReference>
<proteinExistence type="inferred from homology"/>
<dbReference type="RefSeq" id="WP_087134240.1">
    <property type="nucleotide sequence ID" value="NZ_FUKP01000056.1"/>
</dbReference>
<dbReference type="InterPro" id="IPR011009">
    <property type="entry name" value="Kinase-like_dom_sf"/>
</dbReference>
<dbReference type="SUPFAM" id="SSF56112">
    <property type="entry name" value="Protein kinase-like (PK-like)"/>
    <property type="match status" value="1"/>
</dbReference>
<sequence>MAGTGSTHRVRHDDGTLAFRKTAALPGLLAFEARGLRALAGAGARVPAVLRAEDDLLEIEWIEDTGRATPQTEEAFGRELAALHRESRPPEAGADWFGAVDGHPHRPAGSDRGPVRAWLGAAAIDLAPCDTWAESWVVRRIVPLAEQAVDAGSAPERVRELAAALAELTAGFGPDSPNTHPGAAVLGGAEPSSLVHGDLWAGNRLIDAAGRSWLIDPCAHRGHREVDLAMMDLFGGFGPGAWEAYEEAFPLADGWQERVLAYQAVPLLVHAVLFGGGYGRQAEAALEHAVRLGG</sequence>